<protein>
    <recommendedName>
        <fullName evidence="5">NADH dehydrogenase [ubiquinone] 1 beta subcomplex subunit 1</fullName>
    </recommendedName>
    <alternativeName>
        <fullName evidence="15">Complex I-MNLL</fullName>
    </alternativeName>
    <alternativeName>
        <fullName evidence="14">NADH-ubiquinone oxidoreductase MNLL subunit</fullName>
    </alternativeName>
</protein>
<keyword evidence="11" id="KW-1133">Transmembrane helix</keyword>
<dbReference type="Pfam" id="PF08040">
    <property type="entry name" value="NADH_oxidored"/>
    <property type="match status" value="1"/>
</dbReference>
<evidence type="ECO:0000256" key="11">
    <source>
        <dbReference type="ARBA" id="ARBA00022989"/>
    </source>
</evidence>
<comment type="subcellular location">
    <subcellularLocation>
        <location evidence="2">Mitochondrion inner membrane</location>
        <topology evidence="2">Single-pass membrane protein</topology>
        <orientation evidence="2">Matrix side</orientation>
    </subcellularLocation>
</comment>
<keyword evidence="13" id="KW-0472">Membrane</keyword>
<organism evidence="16 17">
    <name type="scientific">Mus spicilegus</name>
    <name type="common">Mound-building mouse</name>
    <dbReference type="NCBI Taxonomy" id="10103"/>
    <lineage>
        <taxon>Eukaryota</taxon>
        <taxon>Metazoa</taxon>
        <taxon>Chordata</taxon>
        <taxon>Craniata</taxon>
        <taxon>Vertebrata</taxon>
        <taxon>Euteleostomi</taxon>
        <taxon>Mammalia</taxon>
        <taxon>Eutheria</taxon>
        <taxon>Euarchontoglires</taxon>
        <taxon>Glires</taxon>
        <taxon>Rodentia</taxon>
        <taxon>Myomorpha</taxon>
        <taxon>Muroidea</taxon>
        <taxon>Muridae</taxon>
        <taxon>Murinae</taxon>
        <taxon>Mus</taxon>
        <taxon>Mus</taxon>
    </lineage>
</organism>
<keyword evidence="6" id="KW-0813">Transport</keyword>
<evidence type="ECO:0000313" key="17">
    <source>
        <dbReference type="Proteomes" id="UP000694415"/>
    </source>
</evidence>
<reference evidence="16" key="1">
    <citation type="submission" date="2025-08" db="UniProtKB">
        <authorList>
            <consortium name="Ensembl"/>
        </authorList>
    </citation>
    <scope>IDENTIFICATION</scope>
</reference>
<keyword evidence="8" id="KW-0812">Transmembrane</keyword>
<evidence type="ECO:0000256" key="2">
    <source>
        <dbReference type="ARBA" id="ARBA00004298"/>
    </source>
</evidence>
<keyword evidence="7" id="KW-0679">Respiratory chain</keyword>
<evidence type="ECO:0000256" key="15">
    <source>
        <dbReference type="ARBA" id="ARBA00033364"/>
    </source>
</evidence>
<evidence type="ECO:0000256" key="3">
    <source>
        <dbReference type="ARBA" id="ARBA00007393"/>
    </source>
</evidence>
<evidence type="ECO:0000256" key="1">
    <source>
        <dbReference type="ARBA" id="ARBA00003335"/>
    </source>
</evidence>
<evidence type="ECO:0000313" key="16">
    <source>
        <dbReference type="Ensembl" id="ENSMSIP00000002339.1"/>
    </source>
</evidence>
<dbReference type="Proteomes" id="UP000694415">
    <property type="component" value="Unplaced"/>
</dbReference>
<evidence type="ECO:0000256" key="10">
    <source>
        <dbReference type="ARBA" id="ARBA00022982"/>
    </source>
</evidence>
<sequence>MTLFQLRSEHWVHILVPVGFPGLHRETLSRKKKNQKKKKKKLTAFRNKSMLFQRELRPNEVTCK</sequence>
<evidence type="ECO:0000256" key="9">
    <source>
        <dbReference type="ARBA" id="ARBA00022792"/>
    </source>
</evidence>
<evidence type="ECO:0000256" key="8">
    <source>
        <dbReference type="ARBA" id="ARBA00022692"/>
    </source>
</evidence>
<keyword evidence="12" id="KW-0496">Mitochondrion</keyword>
<evidence type="ECO:0000256" key="6">
    <source>
        <dbReference type="ARBA" id="ARBA00022448"/>
    </source>
</evidence>
<dbReference type="InterPro" id="IPR012575">
    <property type="entry name" value="NDUB1"/>
</dbReference>
<proteinExistence type="inferred from homology"/>
<evidence type="ECO:0000256" key="13">
    <source>
        <dbReference type="ARBA" id="ARBA00023136"/>
    </source>
</evidence>
<name>A0A8C6MP86_MUSSI</name>
<dbReference type="AlphaFoldDB" id="A0A8C6MP86"/>
<reference evidence="16" key="2">
    <citation type="submission" date="2025-09" db="UniProtKB">
        <authorList>
            <consortium name="Ensembl"/>
        </authorList>
    </citation>
    <scope>IDENTIFICATION</scope>
</reference>
<keyword evidence="17" id="KW-1185">Reference proteome</keyword>
<dbReference type="PANTHER" id="PTHR15222">
    <property type="entry name" value="NADH DEHYDROGENASE [UBIQUINONE] 1 BETA SUBCOMPLEX SUBUNIT 1"/>
    <property type="match status" value="1"/>
</dbReference>
<keyword evidence="10" id="KW-0249">Electron transport</keyword>
<accession>A0A8C6MP86</accession>
<dbReference type="Ensembl" id="ENSMSIT00000002974.1">
    <property type="protein sequence ID" value="ENSMSIP00000002339.1"/>
    <property type="gene ID" value="ENSMSIG00000002215.1"/>
</dbReference>
<comment type="function">
    <text evidence="1">Accessory subunit of the mitochondrial membrane respiratory chain NADH dehydrogenase (Complex I) that is believed not to be involved in catalysis. Complex I functions in the transfer of electrons from NADH to the respiratory chain. The immediate electron acceptor for the enzyme is believed to be ubiquinone.</text>
</comment>
<dbReference type="GO" id="GO:0005743">
    <property type="term" value="C:mitochondrial inner membrane"/>
    <property type="evidence" value="ECO:0007669"/>
    <property type="project" value="UniProtKB-SubCell"/>
</dbReference>
<keyword evidence="9" id="KW-0999">Mitochondrion inner membrane</keyword>
<comment type="subunit">
    <text evidence="4">Complex I is composed of 45 different subunits.</text>
</comment>
<evidence type="ECO:0000256" key="12">
    <source>
        <dbReference type="ARBA" id="ARBA00023128"/>
    </source>
</evidence>
<evidence type="ECO:0000256" key="5">
    <source>
        <dbReference type="ARBA" id="ARBA00018678"/>
    </source>
</evidence>
<evidence type="ECO:0000256" key="4">
    <source>
        <dbReference type="ARBA" id="ARBA00011533"/>
    </source>
</evidence>
<dbReference type="PANTHER" id="PTHR15222:SF2">
    <property type="entry name" value="NADH DEHYDROGENASE [UBIQUINONE] 1 BETA SUBCOMPLEX SUBUNIT 1"/>
    <property type="match status" value="1"/>
</dbReference>
<evidence type="ECO:0000256" key="14">
    <source>
        <dbReference type="ARBA" id="ARBA00030377"/>
    </source>
</evidence>
<comment type="similarity">
    <text evidence="3">Belongs to the complex I NDUFB1 subunit family.</text>
</comment>
<evidence type="ECO:0000256" key="7">
    <source>
        <dbReference type="ARBA" id="ARBA00022660"/>
    </source>
</evidence>